<keyword evidence="3" id="KW-1185">Reference proteome</keyword>
<gene>
    <name evidence="2" type="ORF">CBOVIS_LOCUS2683</name>
</gene>
<sequence length="148" mass="16585">MSLQLGFIISLLVSSTTASILFSSNLFNKPPGVGDSEDALIQQAQPVDPVPIDDINDFKTEHARNCFFTPVQCFLPQTEAHKDMQSVHSVYYPTHTRRSVKAPWSVECQKLVDTMWNEDKDKPTAAEVQMDWGTHISGKTGTKNKPYN</sequence>
<dbReference type="EMBL" id="CADEPM010000002">
    <property type="protein sequence ID" value="CAB3399585.1"/>
    <property type="molecule type" value="Genomic_DNA"/>
</dbReference>
<dbReference type="AlphaFoldDB" id="A0A8S1EP52"/>
<evidence type="ECO:0000313" key="2">
    <source>
        <dbReference type="EMBL" id="CAB3399585.1"/>
    </source>
</evidence>
<protein>
    <recommendedName>
        <fullName evidence="4">SCP domain-containing protein</fullName>
    </recommendedName>
</protein>
<feature type="signal peptide" evidence="1">
    <location>
        <begin position="1"/>
        <end position="18"/>
    </location>
</feature>
<reference evidence="2 3" key="1">
    <citation type="submission" date="2020-04" db="EMBL/GenBank/DDBJ databases">
        <authorList>
            <person name="Laetsch R D."/>
            <person name="Stevens L."/>
            <person name="Kumar S."/>
            <person name="Blaxter L. M."/>
        </authorList>
    </citation>
    <scope>NUCLEOTIDE SEQUENCE [LARGE SCALE GENOMIC DNA]</scope>
</reference>
<evidence type="ECO:0000313" key="3">
    <source>
        <dbReference type="Proteomes" id="UP000494206"/>
    </source>
</evidence>
<keyword evidence="1" id="KW-0732">Signal</keyword>
<accession>A0A8S1EP52</accession>
<name>A0A8S1EP52_9PELO</name>
<evidence type="ECO:0000256" key="1">
    <source>
        <dbReference type="SAM" id="SignalP"/>
    </source>
</evidence>
<organism evidence="2 3">
    <name type="scientific">Caenorhabditis bovis</name>
    <dbReference type="NCBI Taxonomy" id="2654633"/>
    <lineage>
        <taxon>Eukaryota</taxon>
        <taxon>Metazoa</taxon>
        <taxon>Ecdysozoa</taxon>
        <taxon>Nematoda</taxon>
        <taxon>Chromadorea</taxon>
        <taxon>Rhabditida</taxon>
        <taxon>Rhabditina</taxon>
        <taxon>Rhabditomorpha</taxon>
        <taxon>Rhabditoidea</taxon>
        <taxon>Rhabditidae</taxon>
        <taxon>Peloderinae</taxon>
        <taxon>Caenorhabditis</taxon>
    </lineage>
</organism>
<evidence type="ECO:0008006" key="4">
    <source>
        <dbReference type="Google" id="ProtNLM"/>
    </source>
</evidence>
<dbReference type="OrthoDB" id="5781340at2759"/>
<proteinExistence type="predicted"/>
<dbReference type="Proteomes" id="UP000494206">
    <property type="component" value="Unassembled WGS sequence"/>
</dbReference>
<feature type="chain" id="PRO_5035872330" description="SCP domain-containing protein" evidence="1">
    <location>
        <begin position="19"/>
        <end position="148"/>
    </location>
</feature>
<comment type="caution">
    <text evidence="2">The sequence shown here is derived from an EMBL/GenBank/DDBJ whole genome shotgun (WGS) entry which is preliminary data.</text>
</comment>